<dbReference type="PANTHER" id="PTHR31009">
    <property type="entry name" value="S-ADENOSYL-L-METHIONINE:CARBOXYL METHYLTRANSFERASE FAMILY PROTEIN"/>
    <property type="match status" value="1"/>
</dbReference>
<dbReference type="Proteomes" id="UP000237105">
    <property type="component" value="Unassembled WGS sequence"/>
</dbReference>
<evidence type="ECO:0000256" key="3">
    <source>
        <dbReference type="ARBA" id="ARBA00022723"/>
    </source>
</evidence>
<gene>
    <name evidence="6" type="ORF">PanWU01x14_255130</name>
</gene>
<dbReference type="GO" id="GO:0046872">
    <property type="term" value="F:metal ion binding"/>
    <property type="evidence" value="ECO:0007669"/>
    <property type="project" value="UniProtKB-KW"/>
</dbReference>
<dbReference type="Pfam" id="PF03492">
    <property type="entry name" value="Methyltransf_7"/>
    <property type="match status" value="1"/>
</dbReference>
<dbReference type="Gene3D" id="1.10.1200.270">
    <property type="entry name" value="Methyltransferase, alpha-helical capping domain"/>
    <property type="match status" value="1"/>
</dbReference>
<dbReference type="InterPro" id="IPR029063">
    <property type="entry name" value="SAM-dependent_MTases_sf"/>
</dbReference>
<evidence type="ECO:0000256" key="2">
    <source>
        <dbReference type="ARBA" id="ARBA00022679"/>
    </source>
</evidence>
<sequence>MPICPSMNGENGPKTASGLSPTNGGNGTYSYYENSYYQRIAAKFEYQKINDEISEKFNIENVLSLSRTVRIADLGCATGPNTFINMQNIMEAIKHKHKTLNPNSSTTLEFQVFFNDLVTNDFNTLFASLPKDKEYFAAGVPGSFRDQIFPESSLHFVYTSHSLHWLSKLPAELEEQDSPAWNKGRVHYTSAPDGVVEAYKSQFSKEMEKFLEARAKELVGGGMLVMIFSGAPKEMHLSSTANGAMLDFMASILMEMVQEGMIKESQVDSFNLPLYNSATPEELKGLVERNGCFSIERLELSTPSSWLENPIDIAAWMMHVRAAMEGSFIRHFGSSEVVDQVFTRLTKKHLDHSQMLQTWCNQKVQLFVVLKRIN</sequence>
<keyword evidence="2 6" id="KW-0808">Transferase</keyword>
<proteinExistence type="predicted"/>
<dbReference type="GO" id="GO:0008168">
    <property type="term" value="F:methyltransferase activity"/>
    <property type="evidence" value="ECO:0007669"/>
    <property type="project" value="UniProtKB-KW"/>
</dbReference>
<reference evidence="7" key="1">
    <citation type="submission" date="2016-06" db="EMBL/GenBank/DDBJ databases">
        <title>Parallel loss of symbiosis genes in relatives of nitrogen-fixing non-legume Parasponia.</title>
        <authorList>
            <person name="Van Velzen R."/>
            <person name="Holmer R."/>
            <person name="Bu F."/>
            <person name="Rutten L."/>
            <person name="Van Zeijl A."/>
            <person name="Liu W."/>
            <person name="Santuari L."/>
            <person name="Cao Q."/>
            <person name="Sharma T."/>
            <person name="Shen D."/>
            <person name="Roswanjaya Y."/>
            <person name="Wardhani T."/>
            <person name="Kalhor M.S."/>
            <person name="Jansen J."/>
            <person name="Van den Hoogen J."/>
            <person name="Gungor B."/>
            <person name="Hartog M."/>
            <person name="Hontelez J."/>
            <person name="Verver J."/>
            <person name="Yang W.-C."/>
            <person name="Schijlen E."/>
            <person name="Repin R."/>
            <person name="Schilthuizen M."/>
            <person name="Schranz E."/>
            <person name="Heidstra R."/>
            <person name="Miyata K."/>
            <person name="Fedorova E."/>
            <person name="Kohlen W."/>
            <person name="Bisseling T."/>
            <person name="Smit S."/>
            <person name="Geurts R."/>
        </authorList>
    </citation>
    <scope>NUCLEOTIDE SEQUENCE [LARGE SCALE GENOMIC DNA]</scope>
    <source>
        <strain evidence="7">cv. WU1-14</strain>
    </source>
</reference>
<evidence type="ECO:0000313" key="6">
    <source>
        <dbReference type="EMBL" id="PON45918.1"/>
    </source>
</evidence>
<dbReference type="OrthoDB" id="1523883at2759"/>
<name>A0A2P5BAX2_PARAD</name>
<dbReference type="EMBL" id="JXTB01000321">
    <property type="protein sequence ID" value="PON45918.1"/>
    <property type="molecule type" value="Genomic_DNA"/>
</dbReference>
<dbReference type="GO" id="GO:0032259">
    <property type="term" value="P:methylation"/>
    <property type="evidence" value="ECO:0007669"/>
    <property type="project" value="UniProtKB-KW"/>
</dbReference>
<evidence type="ECO:0000256" key="1">
    <source>
        <dbReference type="ARBA" id="ARBA00022603"/>
    </source>
</evidence>
<dbReference type="Gene3D" id="3.40.50.150">
    <property type="entry name" value="Vaccinia Virus protein VP39"/>
    <property type="match status" value="1"/>
</dbReference>
<evidence type="ECO:0000256" key="4">
    <source>
        <dbReference type="ARBA" id="ARBA00022842"/>
    </source>
</evidence>
<dbReference type="AlphaFoldDB" id="A0A2P5BAX2"/>
<dbReference type="SUPFAM" id="SSF53335">
    <property type="entry name" value="S-adenosyl-L-methionine-dependent methyltransferases"/>
    <property type="match status" value="1"/>
</dbReference>
<evidence type="ECO:0000313" key="7">
    <source>
        <dbReference type="Proteomes" id="UP000237105"/>
    </source>
</evidence>
<keyword evidence="4" id="KW-0460">Magnesium</keyword>
<comment type="caution">
    <text evidence="6">The sequence shown here is derived from an EMBL/GenBank/DDBJ whole genome shotgun (WGS) entry which is preliminary data.</text>
</comment>
<keyword evidence="7" id="KW-1185">Reference proteome</keyword>
<accession>A0A2P5BAX2</accession>
<feature type="region of interest" description="Disordered" evidence="5">
    <location>
        <begin position="1"/>
        <end position="23"/>
    </location>
</feature>
<protein>
    <submittedName>
        <fullName evidence="6">SAM dependent carboxyl methyltransferase</fullName>
    </submittedName>
</protein>
<keyword evidence="3" id="KW-0479">Metal-binding</keyword>
<keyword evidence="1 6" id="KW-0489">Methyltransferase</keyword>
<dbReference type="InterPro" id="IPR005299">
    <property type="entry name" value="MeTrfase_7"/>
</dbReference>
<evidence type="ECO:0000256" key="5">
    <source>
        <dbReference type="SAM" id="MobiDB-lite"/>
    </source>
</evidence>
<dbReference type="InterPro" id="IPR042086">
    <property type="entry name" value="MeTrfase_capping"/>
</dbReference>
<organism evidence="6 7">
    <name type="scientific">Parasponia andersonii</name>
    <name type="common">Sponia andersonii</name>
    <dbReference type="NCBI Taxonomy" id="3476"/>
    <lineage>
        <taxon>Eukaryota</taxon>
        <taxon>Viridiplantae</taxon>
        <taxon>Streptophyta</taxon>
        <taxon>Embryophyta</taxon>
        <taxon>Tracheophyta</taxon>
        <taxon>Spermatophyta</taxon>
        <taxon>Magnoliopsida</taxon>
        <taxon>eudicotyledons</taxon>
        <taxon>Gunneridae</taxon>
        <taxon>Pentapetalae</taxon>
        <taxon>rosids</taxon>
        <taxon>fabids</taxon>
        <taxon>Rosales</taxon>
        <taxon>Cannabaceae</taxon>
        <taxon>Parasponia</taxon>
    </lineage>
</organism>